<sequence>MIRKAASREKKLRVDLESSHSPIIMLKRRSHHLQRQDERGTLSEGYHTPKPQITVPWFPEYRNEDRSLLPLATVSACLDFCNGINSTLPCQQFFVVFFCFCVQEGLLKRGGGGKETDLVKIIHKVPVYIDKVVKVPVYKTHYVKVPVYKTKYVKVPVYKTKYVKLYNTKYVKVPVYLKGGGGGGGGGYGKGGSGGGGYGKGGSGGGSGGGGYGGGSSGGSGGGYGGSSGGGGSGGGYGGSSGGSGGGGYGDSSGGSGGGFGGKGGGGYGGSFGGHGKGGGYHKRSTDAVSSDGLKNVQDSQSAGLRVIAAPEKL</sequence>
<dbReference type="EMBL" id="OB660474">
    <property type="protein sequence ID" value="CAD7224953.1"/>
    <property type="molecule type" value="Genomic_DNA"/>
</dbReference>
<organism evidence="1">
    <name type="scientific">Cyprideis torosa</name>
    <dbReference type="NCBI Taxonomy" id="163714"/>
    <lineage>
        <taxon>Eukaryota</taxon>
        <taxon>Metazoa</taxon>
        <taxon>Ecdysozoa</taxon>
        <taxon>Arthropoda</taxon>
        <taxon>Crustacea</taxon>
        <taxon>Oligostraca</taxon>
        <taxon>Ostracoda</taxon>
        <taxon>Podocopa</taxon>
        <taxon>Podocopida</taxon>
        <taxon>Cytherocopina</taxon>
        <taxon>Cytheroidea</taxon>
        <taxon>Cytherideidae</taxon>
        <taxon>Cyprideis</taxon>
    </lineage>
</organism>
<dbReference type="AlphaFoldDB" id="A0A7R8W8U2"/>
<gene>
    <name evidence="1" type="ORF">CTOB1V02_LOCUS2902</name>
</gene>
<reference evidence="1" key="1">
    <citation type="submission" date="2020-11" db="EMBL/GenBank/DDBJ databases">
        <authorList>
            <person name="Tran Van P."/>
        </authorList>
    </citation>
    <scope>NUCLEOTIDE SEQUENCE</scope>
</reference>
<evidence type="ECO:0000313" key="1">
    <source>
        <dbReference type="EMBL" id="CAD7224953.1"/>
    </source>
</evidence>
<accession>A0A7R8W8U2</accession>
<proteinExistence type="predicted"/>
<name>A0A7R8W8U2_9CRUS</name>
<protein>
    <submittedName>
        <fullName evidence="1">Uncharacterized protein</fullName>
    </submittedName>
</protein>